<reference evidence="3" key="1">
    <citation type="submission" date="2021-02" db="EMBL/GenBank/DDBJ databases">
        <title>Natronoglycomyces albus gen. nov., sp. nov, a haloalkaliphilic actinobacterium from a soda solonchak soil.</title>
        <authorList>
            <person name="Sorokin D.Y."/>
            <person name="Khijniak T.V."/>
            <person name="Zakharycheva A.P."/>
            <person name="Boueva O.V."/>
            <person name="Ariskina E.V."/>
            <person name="Hahnke R.L."/>
            <person name="Bunk B."/>
            <person name="Sproer C."/>
            <person name="Schumann P."/>
            <person name="Evtushenko L.I."/>
            <person name="Kublanov I.V."/>
        </authorList>
    </citation>
    <scope>NUCLEOTIDE SEQUENCE</scope>
    <source>
        <strain evidence="3">DSM 106290</strain>
    </source>
</reference>
<dbReference type="InterPro" id="IPR036868">
    <property type="entry name" value="TusA-like_sf"/>
</dbReference>
<dbReference type="Gene3D" id="3.30.110.40">
    <property type="entry name" value="TusA-like domain"/>
    <property type="match status" value="1"/>
</dbReference>
<sequence length="72" mass="8047">METLDYRGKRCPLPVIGLAKRLKDAPPQTTVRLLADDPAARVDIPAWCRMRSAELVSAVDAEDHVVYTVTQR</sequence>
<dbReference type="PANTHER" id="PTHR33279">
    <property type="entry name" value="SULFUR CARRIER PROTEIN YEDF-RELATED"/>
    <property type="match status" value="1"/>
</dbReference>
<evidence type="ECO:0000256" key="1">
    <source>
        <dbReference type="ARBA" id="ARBA00008984"/>
    </source>
</evidence>
<proteinExistence type="inferred from homology"/>
<dbReference type="CDD" id="cd00291">
    <property type="entry name" value="SirA_YedF_YeeD"/>
    <property type="match status" value="1"/>
</dbReference>
<dbReference type="AlphaFoldDB" id="A0A895XXS7"/>
<dbReference type="Proteomes" id="UP000662939">
    <property type="component" value="Chromosome"/>
</dbReference>
<name>A0A895XXS7_9ACTN</name>
<organism evidence="3 4">
    <name type="scientific">Natronoglycomyces albus</name>
    <dbReference type="NCBI Taxonomy" id="2811108"/>
    <lineage>
        <taxon>Bacteria</taxon>
        <taxon>Bacillati</taxon>
        <taxon>Actinomycetota</taxon>
        <taxon>Actinomycetes</taxon>
        <taxon>Glycomycetales</taxon>
        <taxon>Glycomycetaceae</taxon>
        <taxon>Natronoglycomyces</taxon>
    </lineage>
</organism>
<dbReference type="PANTHER" id="PTHR33279:SF2">
    <property type="entry name" value="SULFUR CARRIER PROTEIN TUSA"/>
    <property type="match status" value="1"/>
</dbReference>
<comment type="similarity">
    <text evidence="1">Belongs to the sulfur carrier protein TusA family.</text>
</comment>
<dbReference type="InterPro" id="IPR001455">
    <property type="entry name" value="TusA-like"/>
</dbReference>
<evidence type="ECO:0000313" key="3">
    <source>
        <dbReference type="EMBL" id="QSB06428.1"/>
    </source>
</evidence>
<keyword evidence="4" id="KW-1185">Reference proteome</keyword>
<evidence type="ECO:0000259" key="2">
    <source>
        <dbReference type="Pfam" id="PF01206"/>
    </source>
</evidence>
<evidence type="ECO:0000313" key="4">
    <source>
        <dbReference type="Proteomes" id="UP000662939"/>
    </source>
</evidence>
<dbReference type="KEGG" id="nav:JQS30_05860"/>
<feature type="domain" description="UPF0033" evidence="2">
    <location>
        <begin position="2"/>
        <end position="70"/>
    </location>
</feature>
<protein>
    <submittedName>
        <fullName evidence="3">Sulfurtransferase TusA family protein</fullName>
    </submittedName>
</protein>
<gene>
    <name evidence="3" type="ORF">JQS30_05860</name>
</gene>
<dbReference type="EMBL" id="CP070496">
    <property type="protein sequence ID" value="QSB06428.1"/>
    <property type="molecule type" value="Genomic_DNA"/>
</dbReference>
<accession>A0A895XXS7</accession>
<dbReference type="Pfam" id="PF01206">
    <property type="entry name" value="TusA"/>
    <property type="match status" value="1"/>
</dbReference>
<dbReference type="SUPFAM" id="SSF64307">
    <property type="entry name" value="SirA-like"/>
    <property type="match status" value="1"/>
</dbReference>